<dbReference type="AlphaFoldDB" id="A0A560EQN1"/>
<name>A0A560EQN1_9PROT</name>
<comment type="similarity">
    <text evidence="1">Belongs to the short-chain dehydrogenases/reductases (SDR) family.</text>
</comment>
<dbReference type="PRINTS" id="PR00080">
    <property type="entry name" value="SDRFAMILY"/>
</dbReference>
<evidence type="ECO:0000259" key="3">
    <source>
        <dbReference type="SMART" id="SM00822"/>
    </source>
</evidence>
<sequence>MSDHIIVTGGSRGLGLALVRALLADGWRVSTCARSPTAEVEDLAARHGDRFLFQVAQVGDAGQVTTFVDAATAWAGGLYGLVNNAGIAREGILATLPQVEIDTLIQTNLNGAIQAARAALRHLLRRPATAEPTGGRIINISSIIGQRGYTGLAAYAATKAGMDGMTRALAREVGRRGITVNSVAPGYLETEMSSTLGAGQRDQIIRRTPLGRLGTADDVVPVVRFLLGPSAAYITGQTLVVDGGISC</sequence>
<dbReference type="InterPro" id="IPR036291">
    <property type="entry name" value="NAD(P)-bd_dom_sf"/>
</dbReference>
<dbReference type="InterPro" id="IPR020904">
    <property type="entry name" value="Sc_DH/Rdtase_CS"/>
</dbReference>
<comment type="caution">
    <text evidence="4">The sequence shown here is derived from an EMBL/GenBank/DDBJ whole genome shotgun (WGS) entry which is preliminary data.</text>
</comment>
<dbReference type="Gene3D" id="3.40.50.720">
    <property type="entry name" value="NAD(P)-binding Rossmann-like Domain"/>
    <property type="match status" value="1"/>
</dbReference>
<dbReference type="FunFam" id="3.40.50.720:FF:000173">
    <property type="entry name" value="3-oxoacyl-[acyl-carrier protein] reductase"/>
    <property type="match status" value="1"/>
</dbReference>
<evidence type="ECO:0000256" key="1">
    <source>
        <dbReference type="ARBA" id="ARBA00006484"/>
    </source>
</evidence>
<feature type="domain" description="Ketoreductase" evidence="3">
    <location>
        <begin position="3"/>
        <end position="186"/>
    </location>
</feature>
<dbReference type="EMBL" id="VITN01000029">
    <property type="protein sequence ID" value="TWB11575.1"/>
    <property type="molecule type" value="Genomic_DNA"/>
</dbReference>
<gene>
    <name evidence="4" type="ORF">FBZ89_1293</name>
</gene>
<dbReference type="RefSeq" id="WP_186457612.1">
    <property type="nucleotide sequence ID" value="NZ_VITN01000029.1"/>
</dbReference>
<dbReference type="Proteomes" id="UP000319859">
    <property type="component" value="Unassembled WGS sequence"/>
</dbReference>
<dbReference type="Pfam" id="PF13561">
    <property type="entry name" value="adh_short_C2"/>
    <property type="match status" value="1"/>
</dbReference>
<reference evidence="4 5" key="1">
    <citation type="submission" date="2019-06" db="EMBL/GenBank/DDBJ databases">
        <title>Genomic Encyclopedia of Type Strains, Phase IV (KMG-V): Genome sequencing to study the core and pangenomes of soil and plant-associated prokaryotes.</title>
        <authorList>
            <person name="Whitman W."/>
        </authorList>
    </citation>
    <scope>NUCLEOTIDE SEQUENCE [LARGE SCALE GENOMIC DNA]</scope>
    <source>
        <strain evidence="4 5">BR 11880</strain>
    </source>
</reference>
<dbReference type="PANTHER" id="PTHR42760:SF40">
    <property type="entry name" value="3-OXOACYL-[ACYL-CARRIER-PROTEIN] REDUCTASE, CHLOROPLASTIC"/>
    <property type="match status" value="1"/>
</dbReference>
<protein>
    <submittedName>
        <fullName evidence="4">3-oxoacyl-[acyl-carrier protein] reductase</fullName>
    </submittedName>
</protein>
<dbReference type="InterPro" id="IPR057326">
    <property type="entry name" value="KR_dom"/>
</dbReference>
<proteinExistence type="inferred from homology"/>
<evidence type="ECO:0000256" key="2">
    <source>
        <dbReference type="ARBA" id="ARBA00023002"/>
    </source>
</evidence>
<organism evidence="4 5">
    <name type="scientific">Nitrospirillum amazonense</name>
    <dbReference type="NCBI Taxonomy" id="28077"/>
    <lineage>
        <taxon>Bacteria</taxon>
        <taxon>Pseudomonadati</taxon>
        <taxon>Pseudomonadota</taxon>
        <taxon>Alphaproteobacteria</taxon>
        <taxon>Rhodospirillales</taxon>
        <taxon>Azospirillaceae</taxon>
        <taxon>Nitrospirillum</taxon>
    </lineage>
</organism>
<dbReference type="SUPFAM" id="SSF51735">
    <property type="entry name" value="NAD(P)-binding Rossmann-fold domains"/>
    <property type="match status" value="1"/>
</dbReference>
<dbReference type="InterPro" id="IPR002347">
    <property type="entry name" value="SDR_fam"/>
</dbReference>
<dbReference type="GO" id="GO:0030497">
    <property type="term" value="P:fatty acid elongation"/>
    <property type="evidence" value="ECO:0007669"/>
    <property type="project" value="TreeGrafter"/>
</dbReference>
<evidence type="ECO:0000313" key="4">
    <source>
        <dbReference type="EMBL" id="TWB11575.1"/>
    </source>
</evidence>
<evidence type="ECO:0000313" key="5">
    <source>
        <dbReference type="Proteomes" id="UP000319859"/>
    </source>
</evidence>
<dbReference type="PRINTS" id="PR00081">
    <property type="entry name" value="GDHRDH"/>
</dbReference>
<dbReference type="SMART" id="SM00822">
    <property type="entry name" value="PKS_KR"/>
    <property type="match status" value="1"/>
</dbReference>
<dbReference type="PANTHER" id="PTHR42760">
    <property type="entry name" value="SHORT-CHAIN DEHYDROGENASES/REDUCTASES FAMILY MEMBER"/>
    <property type="match status" value="1"/>
</dbReference>
<dbReference type="GO" id="GO:0016616">
    <property type="term" value="F:oxidoreductase activity, acting on the CH-OH group of donors, NAD or NADP as acceptor"/>
    <property type="evidence" value="ECO:0007669"/>
    <property type="project" value="UniProtKB-ARBA"/>
</dbReference>
<keyword evidence="2" id="KW-0560">Oxidoreductase</keyword>
<dbReference type="PROSITE" id="PS00061">
    <property type="entry name" value="ADH_SHORT"/>
    <property type="match status" value="1"/>
</dbReference>
<accession>A0A560EQN1</accession>